<feature type="transmembrane region" description="Helical" evidence="13">
    <location>
        <begin position="158"/>
        <end position="176"/>
    </location>
</feature>
<keyword evidence="4" id="KW-0349">Heme</keyword>
<evidence type="ECO:0000313" key="15">
    <source>
        <dbReference type="EMBL" id="OTG18601.1"/>
    </source>
</evidence>
<reference evidence="16" key="1">
    <citation type="journal article" date="2017" name="Nature">
        <title>The sunflower genome provides insights into oil metabolism, flowering and Asterid evolution.</title>
        <authorList>
            <person name="Badouin H."/>
            <person name="Gouzy J."/>
            <person name="Grassa C.J."/>
            <person name="Murat F."/>
            <person name="Staton S.E."/>
            <person name="Cottret L."/>
            <person name="Lelandais-Briere C."/>
            <person name="Owens G.L."/>
            <person name="Carrere S."/>
            <person name="Mayjonade B."/>
            <person name="Legrand L."/>
            <person name="Gill N."/>
            <person name="Kane N.C."/>
            <person name="Bowers J.E."/>
            <person name="Hubner S."/>
            <person name="Bellec A."/>
            <person name="Berard A."/>
            <person name="Berges H."/>
            <person name="Blanchet N."/>
            <person name="Boniface M.C."/>
            <person name="Brunel D."/>
            <person name="Catrice O."/>
            <person name="Chaidir N."/>
            <person name="Claudel C."/>
            <person name="Donnadieu C."/>
            <person name="Faraut T."/>
            <person name="Fievet G."/>
            <person name="Helmstetter N."/>
            <person name="King M."/>
            <person name="Knapp S.J."/>
            <person name="Lai Z."/>
            <person name="Le Paslier M.C."/>
            <person name="Lippi Y."/>
            <person name="Lorenzon L."/>
            <person name="Mandel J.R."/>
            <person name="Marage G."/>
            <person name="Marchand G."/>
            <person name="Marquand E."/>
            <person name="Bret-Mestries E."/>
            <person name="Morien E."/>
            <person name="Nambeesan S."/>
            <person name="Nguyen T."/>
            <person name="Pegot-Espagnet P."/>
            <person name="Pouilly N."/>
            <person name="Raftis F."/>
            <person name="Sallet E."/>
            <person name="Schiex T."/>
            <person name="Thomas J."/>
            <person name="Vandecasteele C."/>
            <person name="Vares D."/>
            <person name="Vear F."/>
            <person name="Vautrin S."/>
            <person name="Crespi M."/>
            <person name="Mangin B."/>
            <person name="Burke J.M."/>
            <person name="Salse J."/>
            <person name="Munos S."/>
            <person name="Vincourt P."/>
            <person name="Rieseberg L.H."/>
            <person name="Langlade N.B."/>
        </authorList>
    </citation>
    <scope>NUCLEOTIDE SEQUENCE [LARGE SCALE GENOMIC DNA]</scope>
    <source>
        <strain evidence="16">cv. SF193</strain>
    </source>
</reference>
<feature type="transmembrane region" description="Helical" evidence="13">
    <location>
        <begin position="89"/>
        <end position="107"/>
    </location>
</feature>
<keyword evidence="16" id="KW-1185">Reference proteome</keyword>
<sequence>MAKGGSSYRISATPVTIFVHLLAISIATLSLVWLIKFREGFAFNSRIKAKIFNLHPLLMILGFLLFSGEAIVVYKAIPANRKAQKTVHLILHFIALAAGILGVYAVFKFHNEVHLPNMYTLHSWIGLSTISLFGLQWLLGFFTFFYPRAESTTRANMAPWHAFFGIVLFFMTIVTAETGLTQKFIFQGLLRSQEALMINFTGLLILLFGIFVGLSVILPRRNY</sequence>
<evidence type="ECO:0000256" key="11">
    <source>
        <dbReference type="ARBA" id="ARBA00024225"/>
    </source>
</evidence>
<accession>A0A251U8H6</accession>
<dbReference type="GO" id="GO:0046872">
    <property type="term" value="F:metal ion binding"/>
    <property type="evidence" value="ECO:0007669"/>
    <property type="project" value="UniProtKB-KW"/>
</dbReference>
<keyword evidence="9" id="KW-0408">Iron</keyword>
<organism evidence="15 16">
    <name type="scientific">Helianthus annuus</name>
    <name type="common">Common sunflower</name>
    <dbReference type="NCBI Taxonomy" id="4232"/>
    <lineage>
        <taxon>Eukaryota</taxon>
        <taxon>Viridiplantae</taxon>
        <taxon>Streptophyta</taxon>
        <taxon>Embryophyta</taxon>
        <taxon>Tracheophyta</taxon>
        <taxon>Spermatophyta</taxon>
        <taxon>Magnoliopsida</taxon>
        <taxon>eudicotyledons</taxon>
        <taxon>Gunneridae</taxon>
        <taxon>Pentapetalae</taxon>
        <taxon>asterids</taxon>
        <taxon>campanulids</taxon>
        <taxon>Asterales</taxon>
        <taxon>Asteraceae</taxon>
        <taxon>Asteroideae</taxon>
        <taxon>Heliantheae alliance</taxon>
        <taxon>Heliantheae</taxon>
        <taxon>Helianthus</taxon>
    </lineage>
</organism>
<name>A0A251U8H6_HELAN</name>
<feature type="transmembrane region" description="Helical" evidence="13">
    <location>
        <begin position="119"/>
        <end position="146"/>
    </location>
</feature>
<dbReference type="InParanoid" id="A0A251U8H6"/>
<dbReference type="GO" id="GO:0016020">
    <property type="term" value="C:membrane"/>
    <property type="evidence" value="ECO:0007669"/>
    <property type="project" value="UniProtKB-SubCell"/>
</dbReference>
<dbReference type="OMA" id="PTSRKNH"/>
<feature type="transmembrane region" description="Helical" evidence="13">
    <location>
        <begin position="196"/>
        <end position="218"/>
    </location>
</feature>
<dbReference type="Gene3D" id="1.20.120.1770">
    <property type="match status" value="1"/>
</dbReference>
<dbReference type="InterPro" id="IPR006593">
    <property type="entry name" value="Cyt_b561/ferric_Rdtase_TM"/>
</dbReference>
<gene>
    <name evidence="15" type="ORF">HannXRQ_Chr08g0224831</name>
</gene>
<feature type="domain" description="Cytochrome b561" evidence="14">
    <location>
        <begin position="18"/>
        <end position="217"/>
    </location>
</feature>
<dbReference type="Proteomes" id="UP000215914">
    <property type="component" value="Chromosome 8"/>
</dbReference>
<dbReference type="PANTHER" id="PTHR10106">
    <property type="entry name" value="CYTOCHROME B561-RELATED"/>
    <property type="match status" value="1"/>
</dbReference>
<keyword evidence="7" id="KW-0249">Electron transport</keyword>
<evidence type="ECO:0000256" key="12">
    <source>
        <dbReference type="ARBA" id="ARBA00051575"/>
    </source>
</evidence>
<evidence type="ECO:0000256" key="13">
    <source>
        <dbReference type="SAM" id="Phobius"/>
    </source>
</evidence>
<evidence type="ECO:0000256" key="1">
    <source>
        <dbReference type="ARBA" id="ARBA00001970"/>
    </source>
</evidence>
<comment type="catalytic activity">
    <reaction evidence="12">
        <text>Fe(3+)(out) + L-ascorbate(in) = monodehydro-L-ascorbate radical(in) + Fe(2+)(out) + H(+)</text>
        <dbReference type="Rhea" id="RHEA:30403"/>
        <dbReference type="ChEBI" id="CHEBI:15378"/>
        <dbReference type="ChEBI" id="CHEBI:29033"/>
        <dbReference type="ChEBI" id="CHEBI:29034"/>
        <dbReference type="ChEBI" id="CHEBI:38290"/>
        <dbReference type="ChEBI" id="CHEBI:59513"/>
        <dbReference type="EC" id="7.2.1.3"/>
    </reaction>
</comment>
<dbReference type="EMBL" id="CM007897">
    <property type="protein sequence ID" value="OTG18601.1"/>
    <property type="molecule type" value="Genomic_DNA"/>
</dbReference>
<dbReference type="STRING" id="4232.A0A251U8H6"/>
<evidence type="ECO:0000313" key="16">
    <source>
        <dbReference type="Proteomes" id="UP000215914"/>
    </source>
</evidence>
<evidence type="ECO:0000256" key="3">
    <source>
        <dbReference type="ARBA" id="ARBA00022448"/>
    </source>
</evidence>
<feature type="transmembrane region" description="Helical" evidence="13">
    <location>
        <begin position="12"/>
        <end position="35"/>
    </location>
</feature>
<comment type="subcellular location">
    <subcellularLocation>
        <location evidence="2">Membrane</location>
        <topology evidence="2">Multi-pass membrane protein</topology>
    </subcellularLocation>
</comment>
<evidence type="ECO:0000256" key="2">
    <source>
        <dbReference type="ARBA" id="ARBA00004141"/>
    </source>
</evidence>
<evidence type="ECO:0000259" key="14">
    <source>
        <dbReference type="PROSITE" id="PS50939"/>
    </source>
</evidence>
<keyword evidence="8 13" id="KW-1133">Transmembrane helix</keyword>
<dbReference type="OrthoDB" id="907479at2759"/>
<evidence type="ECO:0000256" key="4">
    <source>
        <dbReference type="ARBA" id="ARBA00022617"/>
    </source>
</evidence>
<evidence type="ECO:0000256" key="8">
    <source>
        <dbReference type="ARBA" id="ARBA00022989"/>
    </source>
</evidence>
<dbReference type="GO" id="GO:0140571">
    <property type="term" value="F:transmembrane ascorbate ferrireductase activity"/>
    <property type="evidence" value="ECO:0007669"/>
    <property type="project" value="UniProtKB-EC"/>
</dbReference>
<dbReference type="GO" id="GO:0016491">
    <property type="term" value="F:oxidoreductase activity"/>
    <property type="evidence" value="ECO:0000318"/>
    <property type="project" value="GO_Central"/>
</dbReference>
<dbReference type="EC" id="7.2.1.3" evidence="11"/>
<evidence type="ECO:0000256" key="7">
    <source>
        <dbReference type="ARBA" id="ARBA00022982"/>
    </source>
</evidence>
<dbReference type="PROSITE" id="PS50939">
    <property type="entry name" value="CYTOCHROME_B561"/>
    <property type="match status" value="1"/>
</dbReference>
<protein>
    <recommendedName>
        <fullName evidence="11">ascorbate ferrireductase (transmembrane)</fullName>
        <ecNumber evidence="11">7.2.1.3</ecNumber>
    </recommendedName>
</protein>
<keyword evidence="10 13" id="KW-0472">Membrane</keyword>
<dbReference type="FunFam" id="1.20.120.1770:FF:000001">
    <property type="entry name" value="Cytochrome b reductase 1"/>
    <property type="match status" value="1"/>
</dbReference>
<feature type="transmembrane region" description="Helical" evidence="13">
    <location>
        <begin position="55"/>
        <end position="77"/>
    </location>
</feature>
<evidence type="ECO:0000256" key="6">
    <source>
        <dbReference type="ARBA" id="ARBA00022723"/>
    </source>
</evidence>
<dbReference type="SMART" id="SM00665">
    <property type="entry name" value="B561"/>
    <property type="match status" value="1"/>
</dbReference>
<keyword evidence="3" id="KW-0813">Transport</keyword>
<evidence type="ECO:0000256" key="5">
    <source>
        <dbReference type="ARBA" id="ARBA00022692"/>
    </source>
</evidence>
<dbReference type="Pfam" id="PF03188">
    <property type="entry name" value="Cytochrom_B561"/>
    <property type="match status" value="1"/>
</dbReference>
<comment type="cofactor">
    <cofactor evidence="1">
        <name>heme b</name>
        <dbReference type="ChEBI" id="CHEBI:60344"/>
    </cofactor>
</comment>
<evidence type="ECO:0000256" key="10">
    <source>
        <dbReference type="ARBA" id="ARBA00023136"/>
    </source>
</evidence>
<proteinExistence type="predicted"/>
<dbReference type="AlphaFoldDB" id="A0A251U8H6"/>
<keyword evidence="5 13" id="KW-0812">Transmembrane</keyword>
<dbReference type="CDD" id="cd08766">
    <property type="entry name" value="Cyt_b561_ACYB-1_like"/>
    <property type="match status" value="1"/>
</dbReference>
<keyword evidence="6" id="KW-0479">Metal-binding</keyword>
<dbReference type="PANTHER" id="PTHR10106:SF43">
    <property type="entry name" value="CYTOCHROME B561 FAMILY PROTEIN, EXPRESSED"/>
    <property type="match status" value="1"/>
</dbReference>
<evidence type="ECO:0000256" key="9">
    <source>
        <dbReference type="ARBA" id="ARBA00023004"/>
    </source>
</evidence>
<dbReference type="InterPro" id="IPR043205">
    <property type="entry name" value="CYB561/CYBRD1-like"/>
</dbReference>